<feature type="compositionally biased region" description="Polar residues" evidence="1">
    <location>
        <begin position="270"/>
        <end position="283"/>
    </location>
</feature>
<protein>
    <recommendedName>
        <fullName evidence="2">C2H2-type domain-containing protein</fullName>
    </recommendedName>
</protein>
<dbReference type="Proteomes" id="UP001175000">
    <property type="component" value="Unassembled WGS sequence"/>
</dbReference>
<keyword evidence="4" id="KW-1185">Reference proteome</keyword>
<dbReference type="PANTHER" id="PTHR35391">
    <property type="entry name" value="C2H2-TYPE DOMAIN-CONTAINING PROTEIN-RELATED"/>
    <property type="match status" value="1"/>
</dbReference>
<feature type="domain" description="C2H2-type" evidence="2">
    <location>
        <begin position="360"/>
        <end position="384"/>
    </location>
</feature>
<reference evidence="3" key="1">
    <citation type="submission" date="2023-06" db="EMBL/GenBank/DDBJ databases">
        <title>Genome-scale phylogeny and comparative genomics of the fungal order Sordariales.</title>
        <authorList>
            <consortium name="Lawrence Berkeley National Laboratory"/>
            <person name="Hensen N."/>
            <person name="Bonometti L."/>
            <person name="Westerberg I."/>
            <person name="Brannstrom I.O."/>
            <person name="Guillou S."/>
            <person name="Cros-Aarteil S."/>
            <person name="Calhoun S."/>
            <person name="Haridas S."/>
            <person name="Kuo A."/>
            <person name="Mondo S."/>
            <person name="Pangilinan J."/>
            <person name="Riley R."/>
            <person name="Labutti K."/>
            <person name="Andreopoulos B."/>
            <person name="Lipzen A."/>
            <person name="Chen C."/>
            <person name="Yanf M."/>
            <person name="Daum C."/>
            <person name="Ng V."/>
            <person name="Clum A."/>
            <person name="Steindorff A."/>
            <person name="Ohm R."/>
            <person name="Martin F."/>
            <person name="Silar P."/>
            <person name="Natvig D."/>
            <person name="Lalanne C."/>
            <person name="Gautier V."/>
            <person name="Ament-Velasquez S.L."/>
            <person name="Kruys A."/>
            <person name="Hutchinson M.I."/>
            <person name="Powell A.J."/>
            <person name="Barry K."/>
            <person name="Miller A.N."/>
            <person name="Grigoriev I.V."/>
            <person name="Debuchy R."/>
            <person name="Gladieux P."/>
            <person name="Thoren M.H."/>
            <person name="Johannesson H."/>
        </authorList>
    </citation>
    <scope>NUCLEOTIDE SEQUENCE</scope>
    <source>
        <strain evidence="3">CBS 606.72</strain>
    </source>
</reference>
<proteinExistence type="predicted"/>
<feature type="domain" description="C2H2-type" evidence="2">
    <location>
        <begin position="410"/>
        <end position="433"/>
    </location>
</feature>
<feature type="non-terminal residue" evidence="3">
    <location>
        <position position="1"/>
    </location>
</feature>
<feature type="region of interest" description="Disordered" evidence="1">
    <location>
        <begin position="260"/>
        <end position="294"/>
    </location>
</feature>
<dbReference type="InterPro" id="IPR058925">
    <property type="entry name" value="zf-C2H2_AcuF"/>
</dbReference>
<dbReference type="PANTHER" id="PTHR35391:SF7">
    <property type="entry name" value="C2H2-TYPE DOMAIN-CONTAINING PROTEIN"/>
    <property type="match status" value="1"/>
</dbReference>
<evidence type="ECO:0000256" key="1">
    <source>
        <dbReference type="SAM" id="MobiDB-lite"/>
    </source>
</evidence>
<gene>
    <name evidence="3" type="ORF">B0T14DRAFT_421598</name>
</gene>
<organism evidence="3 4">
    <name type="scientific">Immersiella caudata</name>
    <dbReference type="NCBI Taxonomy" id="314043"/>
    <lineage>
        <taxon>Eukaryota</taxon>
        <taxon>Fungi</taxon>
        <taxon>Dikarya</taxon>
        <taxon>Ascomycota</taxon>
        <taxon>Pezizomycotina</taxon>
        <taxon>Sordariomycetes</taxon>
        <taxon>Sordariomycetidae</taxon>
        <taxon>Sordariales</taxon>
        <taxon>Lasiosphaeriaceae</taxon>
        <taxon>Immersiella</taxon>
    </lineage>
</organism>
<feature type="domain" description="C2H2-type" evidence="2">
    <location>
        <begin position="328"/>
        <end position="356"/>
    </location>
</feature>
<comment type="caution">
    <text evidence="3">The sequence shown here is derived from an EMBL/GenBank/DDBJ whole genome shotgun (WGS) entry which is preliminary data.</text>
</comment>
<dbReference type="EMBL" id="JAULSU010000002">
    <property type="protein sequence ID" value="KAK0625882.1"/>
    <property type="molecule type" value="Genomic_DNA"/>
</dbReference>
<evidence type="ECO:0000259" key="2">
    <source>
        <dbReference type="SMART" id="SM00355"/>
    </source>
</evidence>
<sequence length="450" mass="50658">MTGLDQSEPESSISALVARGLSKLNALVIALSNSADPAERSTATSHRARLKLWAGNLGAHRPSGTHSLEYRLRDAPSIRNHVITLLRGLCKSADEAQALTCLSTDHDSHSDAGTADSIDLELEEYFQEESGQDDSEIAAILDDIGHTIDCLLRLSITIRSPAPHAKFKSRVAVVERLEQWDVKHVREKFPTANDIISARLGRAIAWRRQYFKYREKHCARLAHGLDEETDTAQEDGSVGEWSTTVASSISERLKGQQVESASFVDESRSDTSQTSYAPSSADGTRSRVPPMPQESCDGPFECPFCRTIVSIESREEWKTHVFRDLEPYICLAEDCRTPEKHYSRRSDWMNHMKQEHWRAWQCPFECQTHSMRAEQFQEHIIGTHRDHPISRKVDSLEVLSGYVDLERAQGQCPLCAEVQIISDQHYISHIAEHLESLALFALPDLGMQED</sequence>
<accession>A0AA40C5H6</accession>
<dbReference type="InterPro" id="IPR013087">
    <property type="entry name" value="Znf_C2H2_type"/>
</dbReference>
<dbReference type="SMART" id="SM00355">
    <property type="entry name" value="ZnF_C2H2"/>
    <property type="match status" value="3"/>
</dbReference>
<dbReference type="Pfam" id="PF26082">
    <property type="entry name" value="zf-C2H2_AcuF"/>
    <property type="match status" value="1"/>
</dbReference>
<name>A0AA40C5H6_9PEZI</name>
<evidence type="ECO:0000313" key="4">
    <source>
        <dbReference type="Proteomes" id="UP001175000"/>
    </source>
</evidence>
<evidence type="ECO:0000313" key="3">
    <source>
        <dbReference type="EMBL" id="KAK0625882.1"/>
    </source>
</evidence>
<dbReference type="AlphaFoldDB" id="A0AA40C5H6"/>